<evidence type="ECO:0000259" key="4">
    <source>
        <dbReference type="Pfam" id="PF03407"/>
    </source>
</evidence>
<protein>
    <recommendedName>
        <fullName evidence="2">Glycosyltransferase</fullName>
        <ecNumber evidence="2">2.4.2.-</ecNumber>
    </recommendedName>
</protein>
<sequence>MNNINDVVFSGDYDKKKPCSSSWISSMLFRRITLVFLVAVSCLGNCDSDDLESVLRAASMKDKTVILTSVNIAMAKPGFVLDVFLESFKIGNNTKKLLNHLVIITLDQKAYARCLAIHPHCFALKIQGLDLSSEAFFMTPIYLEVVWAKIHILATVLQKGYNFVFTDADVMWVRDPFPHFYEDADFCITSDAYYGNPSDRKNLPNSGFMYVKSNQRTMKFYKYWYSSRKTFPGLNDQDVFNKIKYDPFTAKLGLQMKYLDTAYFGGFCEFSKDFNKVCTMHANCCIGMERKIHDLKMVLEDWRRFMLNTTNLKPSSSFTWRAPEKCR</sequence>
<keyword evidence="3" id="KW-0732">Signal</keyword>
<dbReference type="PANTHER" id="PTHR46038:SF13">
    <property type="entry name" value="GLYCOSYLTRANSFERASE"/>
    <property type="match status" value="1"/>
</dbReference>
<keyword evidence="2" id="KW-0735">Signal-anchor</keyword>
<keyword evidence="2" id="KW-0333">Golgi apparatus</keyword>
<evidence type="ECO:0000313" key="5">
    <source>
        <dbReference type="EMBL" id="KAJ9141583.1"/>
    </source>
</evidence>
<feature type="chain" id="PRO_5046226457" description="Glycosyltransferase" evidence="3">
    <location>
        <begin position="49"/>
        <end position="327"/>
    </location>
</feature>
<dbReference type="EC" id="2.4.2.-" evidence="2"/>
<dbReference type="EMBL" id="JARPOI010000017">
    <property type="protein sequence ID" value="KAJ9141583.1"/>
    <property type="molecule type" value="Genomic_DNA"/>
</dbReference>
<evidence type="ECO:0000313" key="6">
    <source>
        <dbReference type="Proteomes" id="UP001174677"/>
    </source>
</evidence>
<dbReference type="PANTHER" id="PTHR46038">
    <property type="entry name" value="EXPRESSED PROTEIN-RELATED"/>
    <property type="match status" value="1"/>
</dbReference>
<keyword evidence="2" id="KW-0961">Cell wall biogenesis/degradation</keyword>
<evidence type="ECO:0000256" key="2">
    <source>
        <dbReference type="RuleBase" id="RU363055"/>
    </source>
</evidence>
<comment type="caution">
    <text evidence="5">The sequence shown here is derived from an EMBL/GenBank/DDBJ whole genome shotgun (WGS) entry which is preliminary data.</text>
</comment>
<reference evidence="5" key="1">
    <citation type="journal article" date="2023" name="Plant Biotechnol. J.">
        <title>Chromosome-level wild Hevea brasiliensis genome provides new tools for genomic-assisted breeding and valuable loci to elevate rubber yield.</title>
        <authorList>
            <person name="Cheng H."/>
            <person name="Song X."/>
            <person name="Hu Y."/>
            <person name="Wu T."/>
            <person name="Yang Q."/>
            <person name="An Z."/>
            <person name="Feng S."/>
            <person name="Deng Z."/>
            <person name="Wu W."/>
            <person name="Zeng X."/>
            <person name="Tu M."/>
            <person name="Wang X."/>
            <person name="Huang H."/>
        </authorList>
    </citation>
    <scope>NUCLEOTIDE SEQUENCE</scope>
    <source>
        <strain evidence="5">MT/VB/25A 57/8</strain>
    </source>
</reference>
<dbReference type="Proteomes" id="UP001174677">
    <property type="component" value="Chromosome 17"/>
</dbReference>
<comment type="subcellular location">
    <subcellularLocation>
        <location evidence="2">Golgi apparatus membrane</location>
        <topology evidence="2">Single-pass type II membrane protein</topology>
    </subcellularLocation>
</comment>
<organism evidence="5 6">
    <name type="scientific">Hevea brasiliensis</name>
    <name type="common">Para rubber tree</name>
    <name type="synonym">Siphonia brasiliensis</name>
    <dbReference type="NCBI Taxonomy" id="3981"/>
    <lineage>
        <taxon>Eukaryota</taxon>
        <taxon>Viridiplantae</taxon>
        <taxon>Streptophyta</taxon>
        <taxon>Embryophyta</taxon>
        <taxon>Tracheophyta</taxon>
        <taxon>Spermatophyta</taxon>
        <taxon>Magnoliopsida</taxon>
        <taxon>eudicotyledons</taxon>
        <taxon>Gunneridae</taxon>
        <taxon>Pentapetalae</taxon>
        <taxon>rosids</taxon>
        <taxon>fabids</taxon>
        <taxon>Malpighiales</taxon>
        <taxon>Euphorbiaceae</taxon>
        <taxon>Crotonoideae</taxon>
        <taxon>Micrandreae</taxon>
        <taxon>Hevea</taxon>
    </lineage>
</organism>
<comment type="similarity">
    <text evidence="1 2">Belongs to the glycosyltransferase 77 family.</text>
</comment>
<feature type="domain" description="Nucleotide-diphospho-sugar transferase" evidence="4">
    <location>
        <begin position="97"/>
        <end position="295"/>
    </location>
</feature>
<evidence type="ECO:0000256" key="1">
    <source>
        <dbReference type="ARBA" id="ARBA00007033"/>
    </source>
</evidence>
<gene>
    <name evidence="5" type="ORF">P3X46_032103</name>
</gene>
<evidence type="ECO:0000256" key="3">
    <source>
        <dbReference type="SAM" id="SignalP"/>
    </source>
</evidence>
<proteinExistence type="inferred from homology"/>
<keyword evidence="6" id="KW-1185">Reference proteome</keyword>
<dbReference type="Gene3D" id="3.90.550.10">
    <property type="entry name" value="Spore Coat Polysaccharide Biosynthesis Protein SpsA, Chain A"/>
    <property type="match status" value="1"/>
</dbReference>
<dbReference type="InterPro" id="IPR005069">
    <property type="entry name" value="Nucl-diP-sugar_transferase"/>
</dbReference>
<dbReference type="InterPro" id="IPR029044">
    <property type="entry name" value="Nucleotide-diphossugar_trans"/>
</dbReference>
<name>A0ABQ9KQG3_HEVBR</name>
<keyword evidence="2" id="KW-0812">Transmembrane</keyword>
<accession>A0ABQ9KQG3</accession>
<dbReference type="InterPro" id="IPR044821">
    <property type="entry name" value="At1g28695/At4g15970-like"/>
</dbReference>
<dbReference type="SUPFAM" id="SSF53448">
    <property type="entry name" value="Nucleotide-diphospho-sugar transferases"/>
    <property type="match status" value="1"/>
</dbReference>
<keyword evidence="2" id="KW-0808">Transferase</keyword>
<keyword evidence="2" id="KW-0328">Glycosyltransferase</keyword>
<dbReference type="Pfam" id="PF03407">
    <property type="entry name" value="Nucleotid_trans"/>
    <property type="match status" value="1"/>
</dbReference>
<feature type="signal peptide" evidence="3">
    <location>
        <begin position="1"/>
        <end position="48"/>
    </location>
</feature>